<keyword evidence="1" id="KW-1133">Transmembrane helix</keyword>
<accession>A0A898KB33</accession>
<gene>
    <name evidence="2" type="ORF">HdyHp2_140</name>
</gene>
<protein>
    <submittedName>
        <fullName evidence="2">Uncharacterized protein</fullName>
    </submittedName>
</protein>
<dbReference type="Proteomes" id="UP000662804">
    <property type="component" value="Segment"/>
</dbReference>
<evidence type="ECO:0000313" key="3">
    <source>
        <dbReference type="Proteomes" id="UP000662804"/>
    </source>
</evidence>
<dbReference type="InterPro" id="IPR058376">
    <property type="entry name" value="DUF8063"/>
</dbReference>
<name>A0A898KB33_9VIRU</name>
<dbReference type="Pfam" id="PF26259">
    <property type="entry name" value="DUF8063"/>
    <property type="match status" value="1"/>
</dbReference>
<sequence length="185" mass="19953">MNKKIIKSIVLVTMLVVTGVTMSGMVMAQETNQTATENGTEQAQNDASVTKITDTVVLKNYEFSGNTVTVWIKADYSQPLVISDMYVQGTGAQKIPQKEMQLDKGMNKITFNPTVSRGVRGIVIGASGGAVGISQETSSTYFTSDYSAQTLMGMGVISLLTGIGLVLTIAYKKELDYTSDIEREL</sequence>
<dbReference type="EMBL" id="MW557853">
    <property type="protein sequence ID" value="QSJ05048.1"/>
    <property type="molecule type" value="Genomic_DNA"/>
</dbReference>
<reference evidence="2 3" key="1">
    <citation type="submission" date="2021-02" db="EMBL/GenBank/DDBJ databases">
        <authorList>
            <person name="Tang S.-L."/>
            <person name="Chiang P.-W."/>
            <person name="Pfeiffer F."/>
            <person name="Dyall-Smith M."/>
        </authorList>
    </citation>
    <scope>NUCLEOTIDE SEQUENCE [LARGE SCALE GENOMIC DNA]</scope>
    <source>
        <strain evidence="2">Hardyhisp2</strain>
    </source>
</reference>
<evidence type="ECO:0000256" key="1">
    <source>
        <dbReference type="SAM" id="Phobius"/>
    </source>
</evidence>
<proteinExistence type="predicted"/>
<evidence type="ECO:0000313" key="2">
    <source>
        <dbReference type="EMBL" id="QSJ05048.1"/>
    </source>
</evidence>
<organism evidence="2 3">
    <name type="scientific">Haloarcula virus Hardyhisp2</name>
    <dbReference type="NCBI Taxonomy" id="2811386"/>
    <lineage>
        <taxon>Viruses</taxon>
        <taxon>Monodnaviria</taxon>
        <taxon>Trapavirae</taxon>
        <taxon>Saleviricota</taxon>
        <taxon>Huolimaviricetes</taxon>
        <taxon>Haloruvirales</taxon>
        <taxon>Pleolipoviridae</taxon>
        <taxon>Gammapleolipovirus</taxon>
        <taxon>Gammapleolipovirus hardyense</taxon>
        <taxon>Gammapleolipovirus Hardyhisp2</taxon>
    </lineage>
</organism>
<keyword evidence="1" id="KW-0472">Membrane</keyword>
<keyword evidence="3" id="KW-1185">Reference proteome</keyword>
<feature type="transmembrane region" description="Helical" evidence="1">
    <location>
        <begin position="151"/>
        <end position="171"/>
    </location>
</feature>
<keyword evidence="1" id="KW-0812">Transmembrane</keyword>